<gene>
    <name evidence="1" type="ORF">PQ465_02155</name>
</gene>
<dbReference type="RefSeq" id="WP_274267923.1">
    <property type="nucleotide sequence ID" value="NZ_CP117880.1"/>
</dbReference>
<accession>A0ABY7WHW3</accession>
<proteinExistence type="predicted"/>
<reference evidence="1 2" key="1">
    <citation type="submission" date="2023-02" db="EMBL/GenBank/DDBJ databases">
        <title>Genome sequence of Sphingobacterium sp. KACC 22765.</title>
        <authorList>
            <person name="Kim S."/>
            <person name="Heo J."/>
            <person name="Kwon S.-W."/>
        </authorList>
    </citation>
    <scope>NUCLEOTIDE SEQUENCE [LARGE SCALE GENOMIC DNA]</scope>
    <source>
        <strain evidence="1 2">KACC 22765</strain>
    </source>
</reference>
<dbReference type="EMBL" id="CP117880">
    <property type="protein sequence ID" value="WDF69196.1"/>
    <property type="molecule type" value="Genomic_DNA"/>
</dbReference>
<keyword evidence="2" id="KW-1185">Reference proteome</keyword>
<evidence type="ECO:0000313" key="1">
    <source>
        <dbReference type="EMBL" id="WDF69196.1"/>
    </source>
</evidence>
<name>A0ABY7WHW3_9SPHI</name>
<dbReference type="Proteomes" id="UP001221558">
    <property type="component" value="Chromosome"/>
</dbReference>
<evidence type="ECO:0000313" key="2">
    <source>
        <dbReference type="Proteomes" id="UP001221558"/>
    </source>
</evidence>
<protein>
    <submittedName>
        <fullName evidence="1">Uncharacterized protein</fullName>
    </submittedName>
</protein>
<organism evidence="1 2">
    <name type="scientific">Sphingobacterium oryzagri</name>
    <dbReference type="NCBI Taxonomy" id="3025669"/>
    <lineage>
        <taxon>Bacteria</taxon>
        <taxon>Pseudomonadati</taxon>
        <taxon>Bacteroidota</taxon>
        <taxon>Sphingobacteriia</taxon>
        <taxon>Sphingobacteriales</taxon>
        <taxon>Sphingobacteriaceae</taxon>
        <taxon>Sphingobacterium</taxon>
    </lineage>
</organism>
<sequence>MTLLKSDYWEKEDERRLVCMEVDRPIYIPVNNALKTIYLRVSANRNKDFISSIYDTFNGRFNLLLLIYQNNRFERWGIKTLSNGQIGTCNFEDIND</sequence>